<evidence type="ECO:0000313" key="3">
    <source>
        <dbReference type="Proteomes" id="UP000706031"/>
    </source>
</evidence>
<keyword evidence="1" id="KW-0732">Signal</keyword>
<feature type="signal peptide" evidence="1">
    <location>
        <begin position="1"/>
        <end position="23"/>
    </location>
</feature>
<name>A0ABS7KG00_9BACL</name>
<dbReference type="PROSITE" id="PS51257">
    <property type="entry name" value="PROKAR_LIPOPROTEIN"/>
    <property type="match status" value="1"/>
</dbReference>
<evidence type="ECO:0000313" key="2">
    <source>
        <dbReference type="EMBL" id="MBY0203059.1"/>
    </source>
</evidence>
<keyword evidence="3" id="KW-1185">Reference proteome</keyword>
<dbReference type="Proteomes" id="UP000706031">
    <property type="component" value="Unassembled WGS sequence"/>
</dbReference>
<accession>A0ABS7KG00</accession>
<organism evidence="2 3">
    <name type="scientific">Paenibacillus cucumis</name>
    <name type="common">ex Kampfer et al. 2016</name>
    <dbReference type="NCBI Taxonomy" id="1776858"/>
    <lineage>
        <taxon>Bacteria</taxon>
        <taxon>Bacillati</taxon>
        <taxon>Bacillota</taxon>
        <taxon>Bacilli</taxon>
        <taxon>Bacillales</taxon>
        <taxon>Paenibacillaceae</taxon>
        <taxon>Paenibacillus</taxon>
    </lineage>
</organism>
<evidence type="ECO:0000256" key="1">
    <source>
        <dbReference type="SAM" id="SignalP"/>
    </source>
</evidence>
<reference evidence="2 3" key="1">
    <citation type="submission" date="2020-08" db="EMBL/GenBank/DDBJ databases">
        <title>Fungal Genomes of the International Space Station.</title>
        <authorList>
            <person name="Seuylemezian A."/>
            <person name="Singh N.K."/>
            <person name="Wood J."/>
            <person name="Venkateswaran K."/>
        </authorList>
    </citation>
    <scope>NUCLEOTIDE SEQUENCE [LARGE SCALE GENOMIC DNA]</scope>
    <source>
        <strain evidence="2 3">S/N-304-OC-R4</strain>
    </source>
</reference>
<dbReference type="RefSeq" id="WP_154982741.1">
    <property type="nucleotide sequence ID" value="NZ_JACLIC010000010.1"/>
</dbReference>
<feature type="chain" id="PRO_5045644434" evidence="1">
    <location>
        <begin position="24"/>
        <end position="114"/>
    </location>
</feature>
<comment type="caution">
    <text evidence="2">The sequence shown here is derived from an EMBL/GenBank/DDBJ whole genome shotgun (WGS) entry which is preliminary data.</text>
</comment>
<dbReference type="EMBL" id="JACLIC010000010">
    <property type="protein sequence ID" value="MBY0203059.1"/>
    <property type="molecule type" value="Genomic_DNA"/>
</dbReference>
<proteinExistence type="predicted"/>
<sequence length="114" mass="12783">MKRMKLPLVLGIVSMFTMLTACGVDDIKHEKSAHWDVSLQRSTGSYGIVYIGDESTVKDFVYNIKGPNFERWGRALAKQPTPVTESGALNPVDNKEPITFNISWNDKSESVTFE</sequence>
<gene>
    <name evidence="2" type="ORF">H7T88_07465</name>
</gene>
<protein>
    <submittedName>
        <fullName evidence="2">Uncharacterized protein</fullName>
    </submittedName>
</protein>